<keyword evidence="11 12" id="KW-0998">Cell outer membrane</keyword>
<proteinExistence type="inferred from homology"/>
<dbReference type="PROSITE" id="PS52016">
    <property type="entry name" value="TONB_DEPENDENT_REC_3"/>
    <property type="match status" value="1"/>
</dbReference>
<feature type="signal peptide" evidence="15">
    <location>
        <begin position="1"/>
        <end position="27"/>
    </location>
</feature>
<reference evidence="18 19" key="1">
    <citation type="journal article" date="2008" name="J. Bacteriol.">
        <title>Insights into plant cell wall degradation from the genome sequence of the soil bacterium Cellvibrio japonicus.</title>
        <authorList>
            <person name="Deboy R.T."/>
            <person name="Mongodin E.F."/>
            <person name="Fouts D.E."/>
            <person name="Tailford L.E."/>
            <person name="Khouri H."/>
            <person name="Emerson J.B."/>
            <person name="Mohamoud Y."/>
            <person name="Watkins K."/>
            <person name="Henrissat B."/>
            <person name="Gilbert H.J."/>
            <person name="Nelson K.E."/>
        </authorList>
    </citation>
    <scope>NUCLEOTIDE SEQUENCE [LARGE SCALE GENOMIC DNA]</scope>
    <source>
        <strain evidence="18 19">Ueda107</strain>
    </source>
</reference>
<name>B3PJX1_CELJU</name>
<evidence type="ECO:0000256" key="12">
    <source>
        <dbReference type="PROSITE-ProRule" id="PRU01360"/>
    </source>
</evidence>
<evidence type="ECO:0000256" key="7">
    <source>
        <dbReference type="ARBA" id="ARBA00023004"/>
    </source>
</evidence>
<keyword evidence="10 12" id="KW-0472">Membrane</keyword>
<evidence type="ECO:0000256" key="15">
    <source>
        <dbReference type="SAM" id="SignalP"/>
    </source>
</evidence>
<evidence type="ECO:0000256" key="11">
    <source>
        <dbReference type="ARBA" id="ARBA00023237"/>
    </source>
</evidence>
<keyword evidence="2 12" id="KW-0813">Transport</keyword>
<accession>B3PJX1</accession>
<dbReference type="InterPro" id="IPR036942">
    <property type="entry name" value="Beta-barrel_TonB_sf"/>
</dbReference>
<evidence type="ECO:0000259" key="16">
    <source>
        <dbReference type="Pfam" id="PF00593"/>
    </source>
</evidence>
<evidence type="ECO:0000313" key="18">
    <source>
        <dbReference type="EMBL" id="ACE84854.1"/>
    </source>
</evidence>
<evidence type="ECO:0000256" key="4">
    <source>
        <dbReference type="ARBA" id="ARBA00022496"/>
    </source>
</evidence>
<dbReference type="Gene3D" id="2.40.170.20">
    <property type="entry name" value="TonB-dependent receptor, beta-barrel domain"/>
    <property type="match status" value="1"/>
</dbReference>
<dbReference type="STRING" id="498211.CJA_2333"/>
<evidence type="ECO:0000256" key="10">
    <source>
        <dbReference type="ARBA" id="ARBA00023136"/>
    </source>
</evidence>
<feature type="domain" description="TonB-dependent receptor-like beta-barrel" evidence="16">
    <location>
        <begin position="273"/>
        <end position="737"/>
    </location>
</feature>
<dbReference type="InterPro" id="IPR010917">
    <property type="entry name" value="TonB_rcpt_CS"/>
</dbReference>
<evidence type="ECO:0000256" key="14">
    <source>
        <dbReference type="RuleBase" id="RU003357"/>
    </source>
</evidence>
<keyword evidence="9 14" id="KW-0798">TonB box</keyword>
<dbReference type="HOGENOM" id="CLU_008287_15_0_6"/>
<dbReference type="GO" id="GO:0009279">
    <property type="term" value="C:cell outer membrane"/>
    <property type="evidence" value="ECO:0007669"/>
    <property type="project" value="UniProtKB-SubCell"/>
</dbReference>
<dbReference type="PANTHER" id="PTHR32552:SF81">
    <property type="entry name" value="TONB-DEPENDENT OUTER MEMBRANE RECEPTOR"/>
    <property type="match status" value="1"/>
</dbReference>
<dbReference type="RefSeq" id="WP_012487931.1">
    <property type="nucleotide sequence ID" value="NC_010995.1"/>
</dbReference>
<dbReference type="eggNOG" id="COG4773">
    <property type="taxonomic scope" value="Bacteria"/>
</dbReference>
<sequence length="774" mass="84948">MRFSKKPLSIIVGGLIGISATIQLASAEEVQQVSAYQEADSAKAGSSTSNASSAGANASNRLENVLVTAQRRKENIQQVPSAVSVIGGDKLVATGVGRTAAEITQFVPNTSAGQSNGHSRPRWWIRGVGTGTQGLDSPSPVGIYLDDVYISNASATAFPLFDLERVEVLRGPQGTLWGKNTTGGAINLISQKPRFTPDGYLKLDQGSHDSTLIQGAVGGAIIEDSLAARISIHQDTRDGLFNNSFTGEKDFAYRDSATRIQLLSRPADDVELLFNLHYRDYRTDGANATVIGTGTNGAFWTNGATYIPSKDRTIVSSNVDQFSDISQDGALLNLNWALPGGYELTSITAYEGYDSQSLSDSDNTPLEISRGYTDAKTSQRSQEIRLASPKDGNYHWVAGVHYFTDRINSDAASGTLPTAQKPVGRADAYSDTVYRHDSESYAIFGNLTYNVTDRFSFTSGLRWSREEKSIDLYYYQATPNPVIFNDQTRWWLPSSVSSPIALRVRQDDTNDWSDWTYDLTPAYELSDSSRVYARVARGFRGGGYNSAPRTQDSISVLEPEYLTSYEVGYKSEWLDGQLLLNANVFTYEYEDIQINAVLPSPTGALSQLRNAAEGDARGAELEIQALVTANLQVRIGLGWLDTEFSNFSDVNGDYSGNRFVRSPEFSGVLSLDYQYPLENGSSLTLGTDWNYQTRYYFYTNNQTDPNLAQDDYGTGSARISWKSVDERITLSIYANNLNDKQYKLHTLPPAAGAAGNTVNWSEPRNYGVSLVTRF</sequence>
<evidence type="ECO:0000256" key="5">
    <source>
        <dbReference type="ARBA" id="ARBA00022692"/>
    </source>
</evidence>
<keyword evidence="18" id="KW-0675">Receptor</keyword>
<evidence type="ECO:0000259" key="17">
    <source>
        <dbReference type="Pfam" id="PF07715"/>
    </source>
</evidence>
<protein>
    <submittedName>
        <fullName evidence="18">Putative tonB-dependent receptor protein</fullName>
    </submittedName>
</protein>
<dbReference type="InterPro" id="IPR000531">
    <property type="entry name" value="Beta-barrel_TonB"/>
</dbReference>
<dbReference type="InterPro" id="IPR039426">
    <property type="entry name" value="TonB-dep_rcpt-like"/>
</dbReference>
<dbReference type="KEGG" id="cja:CJA_2333"/>
<evidence type="ECO:0000256" key="8">
    <source>
        <dbReference type="ARBA" id="ARBA00023065"/>
    </source>
</evidence>
<dbReference type="PROSITE" id="PS01156">
    <property type="entry name" value="TONB_DEPENDENT_REC_2"/>
    <property type="match status" value="1"/>
</dbReference>
<dbReference type="Pfam" id="PF00593">
    <property type="entry name" value="TonB_dep_Rec_b-barrel"/>
    <property type="match status" value="1"/>
</dbReference>
<keyword evidence="8" id="KW-0406">Ion transport</keyword>
<evidence type="ECO:0000256" key="1">
    <source>
        <dbReference type="ARBA" id="ARBA00004571"/>
    </source>
</evidence>
<organism evidence="18 19">
    <name type="scientific">Cellvibrio japonicus (strain Ueda107)</name>
    <name type="common">Pseudomonas fluorescens subsp. cellulosa</name>
    <dbReference type="NCBI Taxonomy" id="498211"/>
    <lineage>
        <taxon>Bacteria</taxon>
        <taxon>Pseudomonadati</taxon>
        <taxon>Pseudomonadota</taxon>
        <taxon>Gammaproteobacteria</taxon>
        <taxon>Cellvibrionales</taxon>
        <taxon>Cellvibrionaceae</taxon>
        <taxon>Cellvibrio</taxon>
    </lineage>
</organism>
<dbReference type="AlphaFoldDB" id="B3PJX1"/>
<dbReference type="EMBL" id="CP000934">
    <property type="protein sequence ID" value="ACE84854.1"/>
    <property type="molecule type" value="Genomic_DNA"/>
</dbReference>
<keyword evidence="19" id="KW-1185">Reference proteome</keyword>
<evidence type="ECO:0000256" key="13">
    <source>
        <dbReference type="PROSITE-ProRule" id="PRU10144"/>
    </source>
</evidence>
<dbReference type="OrthoDB" id="7051185at2"/>
<evidence type="ECO:0000256" key="6">
    <source>
        <dbReference type="ARBA" id="ARBA00022729"/>
    </source>
</evidence>
<evidence type="ECO:0000256" key="2">
    <source>
        <dbReference type="ARBA" id="ARBA00022448"/>
    </source>
</evidence>
<keyword evidence="3 12" id="KW-1134">Transmembrane beta strand</keyword>
<keyword evidence="7" id="KW-0408">Iron</keyword>
<evidence type="ECO:0000256" key="9">
    <source>
        <dbReference type="ARBA" id="ARBA00023077"/>
    </source>
</evidence>
<feature type="chain" id="PRO_5002796626" evidence="15">
    <location>
        <begin position="28"/>
        <end position="774"/>
    </location>
</feature>
<gene>
    <name evidence="18" type="ordered locus">CJA_2333</name>
</gene>
<dbReference type="GO" id="GO:0006826">
    <property type="term" value="P:iron ion transport"/>
    <property type="evidence" value="ECO:0007669"/>
    <property type="project" value="UniProtKB-KW"/>
</dbReference>
<dbReference type="SUPFAM" id="SSF56935">
    <property type="entry name" value="Porins"/>
    <property type="match status" value="1"/>
</dbReference>
<keyword evidence="4" id="KW-0410">Iron transport</keyword>
<evidence type="ECO:0000256" key="3">
    <source>
        <dbReference type="ARBA" id="ARBA00022452"/>
    </source>
</evidence>
<feature type="domain" description="TonB-dependent receptor plug" evidence="17">
    <location>
        <begin position="76"/>
        <end position="185"/>
    </location>
</feature>
<dbReference type="PANTHER" id="PTHR32552">
    <property type="entry name" value="FERRICHROME IRON RECEPTOR-RELATED"/>
    <property type="match status" value="1"/>
</dbReference>
<comment type="similarity">
    <text evidence="12 14">Belongs to the TonB-dependent receptor family.</text>
</comment>
<feature type="short sequence motif" description="TonB C-terminal box" evidence="13">
    <location>
        <begin position="757"/>
        <end position="774"/>
    </location>
</feature>
<comment type="subcellular location">
    <subcellularLocation>
        <location evidence="1 12">Cell outer membrane</location>
        <topology evidence="1 12">Multi-pass membrane protein</topology>
    </subcellularLocation>
</comment>
<keyword evidence="6 15" id="KW-0732">Signal</keyword>
<keyword evidence="5 12" id="KW-0812">Transmembrane</keyword>
<dbReference type="InterPro" id="IPR012910">
    <property type="entry name" value="Plug_dom"/>
</dbReference>
<dbReference type="Proteomes" id="UP000001036">
    <property type="component" value="Chromosome"/>
</dbReference>
<evidence type="ECO:0000313" key="19">
    <source>
        <dbReference type="Proteomes" id="UP000001036"/>
    </source>
</evidence>
<dbReference type="Pfam" id="PF07715">
    <property type="entry name" value="Plug"/>
    <property type="match status" value="1"/>
</dbReference>